<comment type="caution">
    <text evidence="3">The sequence shown here is derived from an EMBL/GenBank/DDBJ whole genome shotgun (WGS) entry which is preliminary data.</text>
</comment>
<keyword evidence="1" id="KW-0863">Zinc-finger</keyword>
<dbReference type="Proteomes" id="UP000292704">
    <property type="component" value="Unassembled WGS sequence"/>
</dbReference>
<protein>
    <recommendedName>
        <fullName evidence="2">SWIM-type domain-containing protein</fullName>
    </recommendedName>
</protein>
<dbReference type="AlphaFoldDB" id="A0A482Y1B8"/>
<proteinExistence type="predicted"/>
<dbReference type="InterPro" id="IPR007527">
    <property type="entry name" value="Znf_SWIM"/>
</dbReference>
<keyword evidence="1" id="KW-0479">Metal-binding</keyword>
<gene>
    <name evidence="3" type="ORF">ELS17_07395</name>
</gene>
<reference evidence="3 4" key="1">
    <citation type="submission" date="2019-02" db="EMBL/GenBank/DDBJ databases">
        <title>Genome analysis provides insights into bioremediation potentialities and Haloocin production by Natrinema altunense strain 4.1R isolated from Chott Douz in Tunisian desert.</title>
        <authorList>
            <person name="Najjari A."/>
            <person name="Youssef N."/>
            <person name="Ben Dhia O."/>
            <person name="Ferjani R."/>
            <person name="El Hidri D."/>
            <person name="Ouzari H.I."/>
            <person name="Cherif A."/>
        </authorList>
    </citation>
    <scope>NUCLEOTIDE SEQUENCE [LARGE SCALE GENOMIC DNA]</scope>
    <source>
        <strain evidence="3 4">4.1R</strain>
    </source>
</reference>
<dbReference type="OrthoDB" id="178844at2157"/>
<sequence length="116" mass="13808">MEEIIEKYEDEEYEHQEVKPVQTGLYYVWSNDREETHVVSPIEDKETYYTVSKEVICDCEEFNGSCIHTKAVQEAIERQKDIDGDDPATRANLREAQYSLWQIRRISEKKRDARCE</sequence>
<dbReference type="PROSITE" id="PS50966">
    <property type="entry name" value="ZF_SWIM"/>
    <property type="match status" value="1"/>
</dbReference>
<name>A0A482Y1B8_9EURY</name>
<feature type="domain" description="SWIM-type" evidence="2">
    <location>
        <begin position="49"/>
        <end position="77"/>
    </location>
</feature>
<dbReference type="EMBL" id="SHMR01000001">
    <property type="protein sequence ID" value="RZH69252.1"/>
    <property type="molecule type" value="Genomic_DNA"/>
</dbReference>
<evidence type="ECO:0000259" key="2">
    <source>
        <dbReference type="PROSITE" id="PS50966"/>
    </source>
</evidence>
<evidence type="ECO:0000313" key="4">
    <source>
        <dbReference type="Proteomes" id="UP000292704"/>
    </source>
</evidence>
<dbReference type="RefSeq" id="WP_130170132.1">
    <property type="nucleotide sequence ID" value="NZ_SHMR01000001.1"/>
</dbReference>
<dbReference type="GO" id="GO:0008270">
    <property type="term" value="F:zinc ion binding"/>
    <property type="evidence" value="ECO:0007669"/>
    <property type="project" value="UniProtKB-KW"/>
</dbReference>
<evidence type="ECO:0000256" key="1">
    <source>
        <dbReference type="PROSITE-ProRule" id="PRU00325"/>
    </source>
</evidence>
<keyword evidence="1" id="KW-0862">Zinc</keyword>
<organism evidence="3 4">
    <name type="scientific">Natrinema altunense</name>
    <dbReference type="NCBI Taxonomy" id="222984"/>
    <lineage>
        <taxon>Archaea</taxon>
        <taxon>Methanobacteriati</taxon>
        <taxon>Methanobacteriota</taxon>
        <taxon>Stenosarchaea group</taxon>
        <taxon>Halobacteria</taxon>
        <taxon>Halobacteriales</taxon>
        <taxon>Natrialbaceae</taxon>
        <taxon>Natrinema</taxon>
    </lineage>
</organism>
<accession>A0A482Y1B8</accession>
<evidence type="ECO:0000313" key="3">
    <source>
        <dbReference type="EMBL" id="RZH69252.1"/>
    </source>
</evidence>